<dbReference type="Proteomes" id="UP000186601">
    <property type="component" value="Unassembled WGS sequence"/>
</dbReference>
<keyword evidence="2" id="KW-1185">Reference proteome</keyword>
<dbReference type="AlphaFoldDB" id="A0A2R6RPS3"/>
<proteinExistence type="predicted"/>
<name>A0A2R6RPS3_9APHY</name>
<comment type="caution">
    <text evidence="1">The sequence shown here is derived from an EMBL/GenBank/DDBJ whole genome shotgun (WGS) entry which is preliminary data.</text>
</comment>
<accession>A0A2R6RPS3</accession>
<gene>
    <name evidence="1" type="ORF">PHLCEN_2v2258</name>
</gene>
<sequence>MERFLACISFPQNVQISLVASGTNKHNALMTAVEIMRYASDSDLCSASRHTHVRLAVVSRRTKPSTRVFTLHAGLNHHETKIRFQITYSNSSPSHSHEQPLSFIETIPLAMRSITTLILDAAEPSPTSTAATTTTTPNAIDRDYVGERWCEVLHALANLAELQITHHVLPYGALFQRLGGKAPDDGRRIWLSSLRTLHFKDLVLRGERCACGCTDAEGKRGAYGTCNAVDVKQFYARHSEPDWADFDSSEYADNAALWIEGLRRGLERRNANAAPPLSLRFSASSPREWRRSCCHHADIARVIRPLVDTLEFLAPCG</sequence>
<reference evidence="1 2" key="1">
    <citation type="submission" date="2018-02" db="EMBL/GenBank/DDBJ databases">
        <title>Genome sequence of the basidiomycete white-rot fungus Phlebia centrifuga.</title>
        <authorList>
            <person name="Granchi Z."/>
            <person name="Peng M."/>
            <person name="de Vries R.P."/>
            <person name="Hilden K."/>
            <person name="Makela M.R."/>
            <person name="Grigoriev I."/>
            <person name="Riley R."/>
        </authorList>
    </citation>
    <scope>NUCLEOTIDE SEQUENCE [LARGE SCALE GENOMIC DNA]</scope>
    <source>
        <strain evidence="1 2">FBCC195</strain>
    </source>
</reference>
<evidence type="ECO:0000313" key="1">
    <source>
        <dbReference type="EMBL" id="PSS32016.1"/>
    </source>
</evidence>
<organism evidence="1 2">
    <name type="scientific">Hermanssonia centrifuga</name>
    <dbReference type="NCBI Taxonomy" id="98765"/>
    <lineage>
        <taxon>Eukaryota</taxon>
        <taxon>Fungi</taxon>
        <taxon>Dikarya</taxon>
        <taxon>Basidiomycota</taxon>
        <taxon>Agaricomycotina</taxon>
        <taxon>Agaricomycetes</taxon>
        <taxon>Polyporales</taxon>
        <taxon>Meruliaceae</taxon>
        <taxon>Hermanssonia</taxon>
    </lineage>
</organism>
<evidence type="ECO:0000313" key="2">
    <source>
        <dbReference type="Proteomes" id="UP000186601"/>
    </source>
</evidence>
<protein>
    <submittedName>
        <fullName evidence="1">Uncharacterized protein</fullName>
    </submittedName>
</protein>
<dbReference type="EMBL" id="MLYV02000207">
    <property type="protein sequence ID" value="PSS32016.1"/>
    <property type="molecule type" value="Genomic_DNA"/>
</dbReference>